<accession>A0A6C0D621</accession>
<reference evidence="1" key="1">
    <citation type="journal article" date="2020" name="Nature">
        <title>Giant virus diversity and host interactions through global metagenomics.</title>
        <authorList>
            <person name="Schulz F."/>
            <person name="Roux S."/>
            <person name="Paez-Espino D."/>
            <person name="Jungbluth S."/>
            <person name="Walsh D.A."/>
            <person name="Denef V.J."/>
            <person name="McMahon K.D."/>
            <person name="Konstantinidis K.T."/>
            <person name="Eloe-Fadrosh E.A."/>
            <person name="Kyrpides N.C."/>
            <person name="Woyke T."/>
        </authorList>
    </citation>
    <scope>NUCLEOTIDE SEQUENCE</scope>
    <source>
        <strain evidence="1">GVMAG-M-3300023174-129</strain>
    </source>
</reference>
<name>A0A6C0D621_9ZZZZ</name>
<protein>
    <submittedName>
        <fullName evidence="1">Uncharacterized protein</fullName>
    </submittedName>
</protein>
<proteinExistence type="predicted"/>
<dbReference type="AlphaFoldDB" id="A0A6C0D621"/>
<dbReference type="EMBL" id="MN739542">
    <property type="protein sequence ID" value="QHT12268.1"/>
    <property type="molecule type" value="Genomic_DNA"/>
</dbReference>
<evidence type="ECO:0000313" key="1">
    <source>
        <dbReference type="EMBL" id="QHT12268.1"/>
    </source>
</evidence>
<sequence length="358" mass="37119">MYLSSVTPFNQLSTISTIQSTITSSIVGLGTLGYISSSQLISTVNGLGNIYLSTNTVPSTIVGLGTFGYFSSFNTISSLNISSGNIFASLISTQNINVSTMRLDKLFAGISIGATTTQNLYPFSAGATLGFGSNTAQSGFYGEGHFRSTFTQVIQPTLDNDGFSNVVLINGNVSTANIFVSTMTANTITTSNISSFFYGGIEKYNYISSIALQSSITGLGTTGYISSSQLTSSIAGLGRFYLSTFAGSTTFLSSALANISSLNVNSLTIGSGTGFVDFGAIRALLVSTIQTNTGILNASSIIGDGSQIYNLPAISSLSLQSTVVGLGTAGYISSTQLFSTVAGLISTPKTFIIQTFTF</sequence>
<organism evidence="1">
    <name type="scientific">viral metagenome</name>
    <dbReference type="NCBI Taxonomy" id="1070528"/>
    <lineage>
        <taxon>unclassified sequences</taxon>
        <taxon>metagenomes</taxon>
        <taxon>organismal metagenomes</taxon>
    </lineage>
</organism>